<evidence type="ECO:0000313" key="2">
    <source>
        <dbReference type="EMBL" id="EAL62964.1"/>
    </source>
</evidence>
<sequence length="45" mass="4975">MGPLVVVTKVSNLIHFMDPNTLQTGEISALTFGIPHSEHYLHTNN</sequence>
<evidence type="ECO:0000259" key="1">
    <source>
        <dbReference type="Pfam" id="PF21193"/>
    </source>
</evidence>
<keyword evidence="3" id="KW-1185">Reference proteome</keyword>
<dbReference type="VEuPathDB" id="AmoebaDB:DDB_G0288881"/>
<dbReference type="EMBL" id="AAFI02000126">
    <property type="protein sequence ID" value="EAL62964.1"/>
    <property type="molecule type" value="Genomic_DNA"/>
</dbReference>
<dbReference type="HOGENOM" id="CLU_3208738_0_0_1"/>
<name>Q54IB3_DICDI</name>
<dbReference type="RefSeq" id="XP_636466.1">
    <property type="nucleotide sequence ID" value="XM_631374.1"/>
</dbReference>
<dbReference type="KEGG" id="ddi:DDB_G0288881"/>
<comment type="caution">
    <text evidence="2">The sequence shown here is derived from an EMBL/GenBank/DDBJ whole genome shotgun (WGS) entry which is preliminary data.</text>
</comment>
<reference evidence="2 3" key="1">
    <citation type="journal article" date="2005" name="Nature">
        <title>The genome of the social amoeba Dictyostelium discoideum.</title>
        <authorList>
            <consortium name="The Dictyostelium discoideum Sequencing Consortium"/>
            <person name="Eichinger L."/>
            <person name="Pachebat J.A."/>
            <person name="Glockner G."/>
            <person name="Rajandream M.A."/>
            <person name="Sucgang R."/>
            <person name="Berriman M."/>
            <person name="Song J."/>
            <person name="Olsen R."/>
            <person name="Szafranski K."/>
            <person name="Xu Q."/>
            <person name="Tunggal B."/>
            <person name="Kummerfeld S."/>
            <person name="Madera M."/>
            <person name="Konfortov B.A."/>
            <person name="Rivero F."/>
            <person name="Bankier A.T."/>
            <person name="Lehmann R."/>
            <person name="Hamlin N."/>
            <person name="Davies R."/>
            <person name="Gaudet P."/>
            <person name="Fey P."/>
            <person name="Pilcher K."/>
            <person name="Chen G."/>
            <person name="Saunders D."/>
            <person name="Sodergren E."/>
            <person name="Davis P."/>
            <person name="Kerhornou A."/>
            <person name="Nie X."/>
            <person name="Hall N."/>
            <person name="Anjard C."/>
            <person name="Hemphill L."/>
            <person name="Bason N."/>
            <person name="Farbrother P."/>
            <person name="Desany B."/>
            <person name="Just E."/>
            <person name="Morio T."/>
            <person name="Rost R."/>
            <person name="Churcher C."/>
            <person name="Cooper J."/>
            <person name="Haydock S."/>
            <person name="van Driessche N."/>
            <person name="Cronin A."/>
            <person name="Goodhead I."/>
            <person name="Muzny D."/>
            <person name="Mourier T."/>
            <person name="Pain A."/>
            <person name="Lu M."/>
            <person name="Harper D."/>
            <person name="Lindsay R."/>
            <person name="Hauser H."/>
            <person name="James K."/>
            <person name="Quiles M."/>
            <person name="Madan Babu M."/>
            <person name="Saito T."/>
            <person name="Buchrieser C."/>
            <person name="Wardroper A."/>
            <person name="Felder M."/>
            <person name="Thangavelu M."/>
            <person name="Johnson D."/>
            <person name="Knights A."/>
            <person name="Loulseged H."/>
            <person name="Mungall K."/>
            <person name="Oliver K."/>
            <person name="Price C."/>
            <person name="Quail M.A."/>
            <person name="Urushihara H."/>
            <person name="Hernandez J."/>
            <person name="Rabbinowitsch E."/>
            <person name="Steffen D."/>
            <person name="Sanders M."/>
            <person name="Ma J."/>
            <person name="Kohara Y."/>
            <person name="Sharp S."/>
            <person name="Simmonds M."/>
            <person name="Spiegler S."/>
            <person name="Tivey A."/>
            <person name="Sugano S."/>
            <person name="White B."/>
            <person name="Walker D."/>
            <person name="Woodward J."/>
            <person name="Winckler T."/>
            <person name="Tanaka Y."/>
            <person name="Shaulsky G."/>
            <person name="Schleicher M."/>
            <person name="Weinstock G."/>
            <person name="Rosenthal A."/>
            <person name="Cox E.C."/>
            <person name="Chisholm R.L."/>
            <person name="Gibbs R."/>
            <person name="Loomis W.F."/>
            <person name="Platzer M."/>
            <person name="Kay R.R."/>
            <person name="Williams J."/>
            <person name="Dear P.H."/>
            <person name="Noegel A.A."/>
            <person name="Barrell B."/>
            <person name="Kuspa A."/>
        </authorList>
    </citation>
    <scope>NUCLEOTIDE SEQUENCE [LARGE SCALE GENOMIC DNA]</scope>
    <source>
        <strain evidence="2 3">AX4</strain>
    </source>
</reference>
<dbReference type="PaxDb" id="44689-DDB0188152"/>
<dbReference type="InterPro" id="IPR048899">
    <property type="entry name" value="NMD_SH3"/>
</dbReference>
<organism evidence="2 3">
    <name type="scientific">Dictyostelium discoideum</name>
    <name type="common">Social amoeba</name>
    <dbReference type="NCBI Taxonomy" id="44689"/>
    <lineage>
        <taxon>Eukaryota</taxon>
        <taxon>Amoebozoa</taxon>
        <taxon>Evosea</taxon>
        <taxon>Eumycetozoa</taxon>
        <taxon>Dictyostelia</taxon>
        <taxon>Dictyosteliales</taxon>
        <taxon>Dictyosteliaceae</taxon>
        <taxon>Dictyostelium</taxon>
    </lineage>
</organism>
<dbReference type="Proteomes" id="UP000002195">
    <property type="component" value="Unassembled WGS sequence"/>
</dbReference>
<feature type="domain" description="60S ribosomal export protein NMD3 SH3" evidence="1">
    <location>
        <begin position="1"/>
        <end position="29"/>
    </location>
</feature>
<dbReference type="GeneID" id="8626849"/>
<dbReference type="SMR" id="Q54IB3"/>
<protein>
    <recommendedName>
        <fullName evidence="1">60S ribosomal export protein NMD3 SH3 domain-containing protein</fullName>
    </recommendedName>
</protein>
<gene>
    <name evidence="2" type="ORF">DDB_G0288881</name>
</gene>
<proteinExistence type="predicted"/>
<accession>Q54IB3</accession>
<dbReference type="Pfam" id="PF21193">
    <property type="entry name" value="NMD_SH3"/>
    <property type="match status" value="1"/>
</dbReference>
<dbReference type="InParanoid" id="Q54IB3"/>
<evidence type="ECO:0000313" key="3">
    <source>
        <dbReference type="Proteomes" id="UP000002195"/>
    </source>
</evidence>
<dbReference type="AlphaFoldDB" id="Q54IB3"/>